<comment type="catalytic activity">
    <reaction evidence="7">
        <text>a peptidoglycan chain = a peptidoglycan chain with N-acetyl-1,6-anhydromuramyl-[peptide] at the reducing end + a peptidoglycan chain with N-acetylglucosamine at the non-reducing end.</text>
        <dbReference type="EC" id="4.2.2.29"/>
    </reaction>
</comment>
<reference evidence="8 10" key="3">
    <citation type="journal article" date="2024" name="Syst. Appl. Microbiol.">
        <title>Helicobacter cappadocius sp. nov., from lizards: The first psychrotrophic Helicobacter species.</title>
        <authorList>
            <person name="Aydin F."/>
            <person name="Tarhane S."/>
            <person name="Karakaya E."/>
            <person name="Abay S."/>
            <person name="Kayman T."/>
            <person name="Guran O."/>
            <person name="Bozkurt E."/>
            <person name="Uzum N."/>
            <person name="Avci A."/>
            <person name="Olgun K."/>
            <person name="Jablonski D."/>
            <person name="Guran C."/>
            <person name="Burcin Saticioglu I."/>
        </authorList>
    </citation>
    <scope>NUCLEOTIDE SEQUENCE [LARGE SCALE GENOMIC DNA]</scope>
    <source>
        <strain evidence="8">Faydin-H75</strain>
        <strain evidence="10">faydin-H76</strain>
    </source>
</reference>
<dbReference type="GO" id="GO:0005886">
    <property type="term" value="C:plasma membrane"/>
    <property type="evidence" value="ECO:0007669"/>
    <property type="project" value="UniProtKB-SubCell"/>
</dbReference>
<dbReference type="GO" id="GO:0008932">
    <property type="term" value="F:lytic endotransglycosylase activity"/>
    <property type="evidence" value="ECO:0007669"/>
    <property type="project" value="UniProtKB-UniRule"/>
</dbReference>
<evidence type="ECO:0000256" key="6">
    <source>
        <dbReference type="ARBA" id="ARBA00023316"/>
    </source>
</evidence>
<comment type="similarity">
    <text evidence="7">Belongs to the transglycosylase MltG family.</text>
</comment>
<dbReference type="Pfam" id="PF02618">
    <property type="entry name" value="YceG"/>
    <property type="match status" value="1"/>
</dbReference>
<dbReference type="PANTHER" id="PTHR30518">
    <property type="entry name" value="ENDOLYTIC MUREIN TRANSGLYCOSYLASE"/>
    <property type="match status" value="1"/>
</dbReference>
<comment type="function">
    <text evidence="7">Functions as a peptidoglycan terminase that cleaves nascent peptidoglycan strands endolytically to terminate their elongation.</text>
</comment>
<dbReference type="EMBL" id="JAUYZK010000002">
    <property type="protein sequence ID" value="MDP2538480.1"/>
    <property type="molecule type" value="Genomic_DNA"/>
</dbReference>
<accession>A0AA90PTI7</accession>
<dbReference type="Gene3D" id="3.30.160.60">
    <property type="entry name" value="Classic Zinc Finger"/>
    <property type="match status" value="1"/>
</dbReference>
<proteinExistence type="inferred from homology"/>
<dbReference type="NCBIfam" id="TIGR00247">
    <property type="entry name" value="endolytic transglycosylase MltG"/>
    <property type="match status" value="1"/>
</dbReference>
<evidence type="ECO:0000256" key="2">
    <source>
        <dbReference type="ARBA" id="ARBA00022692"/>
    </source>
</evidence>
<dbReference type="PANTHER" id="PTHR30518:SF2">
    <property type="entry name" value="ENDOLYTIC MUREIN TRANSGLYCOSYLASE"/>
    <property type="match status" value="1"/>
</dbReference>
<evidence type="ECO:0000256" key="3">
    <source>
        <dbReference type="ARBA" id="ARBA00022989"/>
    </source>
</evidence>
<keyword evidence="2 7" id="KW-0812">Transmembrane</keyword>
<dbReference type="GO" id="GO:0071555">
    <property type="term" value="P:cell wall organization"/>
    <property type="evidence" value="ECO:0007669"/>
    <property type="project" value="UniProtKB-KW"/>
</dbReference>
<evidence type="ECO:0000256" key="4">
    <source>
        <dbReference type="ARBA" id="ARBA00023136"/>
    </source>
</evidence>
<comment type="subcellular location">
    <subcellularLocation>
        <location evidence="7">Cell membrane</location>
        <topology evidence="7">Single-pass membrane protein</topology>
    </subcellularLocation>
</comment>
<sequence>MTKNIIRLNIFFDTILLIVVSVFFYLSIPIRSSSVIYMPQGSISGIITYLSKNNFDINQLDKYILRIMGKPQSGWIDIGSTELTKGDFLYKLTKSKAALQDITLIPGETMYFFIQDASKIFGLSEKSLWDAYHKYSPLPDGIILPNTYKLPLGISANYFMQYLLNQSMNKHKELAIKVLGEFDAKQWFRYVTMASIVQKEAADKEEMPIIAAVIYNRIRIGMPLQMDGSLNYGKYSHIKVTPERIKNDTTPYNTYKHRGVPPYPIGSASMDAILAVINPANVKYLYFVKTKTGKHIFSNTYKQHLKNVK</sequence>
<name>A0AA90PTI7_9HELI</name>
<protein>
    <recommendedName>
        <fullName evidence="7">Endolytic murein transglycosylase</fullName>
        <ecNumber evidence="7">4.2.2.29</ecNumber>
    </recommendedName>
    <alternativeName>
        <fullName evidence="7">Peptidoglycan lytic transglycosylase</fullName>
    </alternativeName>
    <alternativeName>
        <fullName evidence="7">Peptidoglycan polymerization terminase</fullName>
    </alternativeName>
</protein>
<feature type="transmembrane region" description="Helical" evidence="7">
    <location>
        <begin position="6"/>
        <end position="28"/>
    </location>
</feature>
<evidence type="ECO:0000313" key="8">
    <source>
        <dbReference type="EMBL" id="MDO7252613.1"/>
    </source>
</evidence>
<evidence type="ECO:0000313" key="11">
    <source>
        <dbReference type="Proteomes" id="UP001240777"/>
    </source>
</evidence>
<dbReference type="EC" id="4.2.2.29" evidence="7"/>
<dbReference type="InterPro" id="IPR003770">
    <property type="entry name" value="MLTG-like"/>
</dbReference>
<feature type="site" description="Important for catalytic activity" evidence="7">
    <location>
        <position position="200"/>
    </location>
</feature>
<dbReference type="RefSeq" id="WP_305516456.1">
    <property type="nucleotide sequence ID" value="NZ_JAUPEV010000002.1"/>
</dbReference>
<reference evidence="8" key="2">
    <citation type="submission" date="2023-07" db="EMBL/GenBank/DDBJ databases">
        <authorList>
            <person name="Aydin F."/>
            <person name="Tarhane S."/>
            <person name="Saticioglu I.B."/>
            <person name="Karakaya E."/>
            <person name="Abay S."/>
            <person name="Guran O."/>
            <person name="Bozkurt E."/>
            <person name="Uzum N."/>
            <person name="Olgun K."/>
            <person name="Jablonski D."/>
        </authorList>
    </citation>
    <scope>NUCLEOTIDE SEQUENCE</scope>
    <source>
        <strain evidence="8">Faydin-H75</strain>
    </source>
</reference>
<dbReference type="HAMAP" id="MF_02065">
    <property type="entry name" value="MltG"/>
    <property type="match status" value="1"/>
</dbReference>
<keyword evidence="4 7" id="KW-0472">Membrane</keyword>
<keyword evidence="3 7" id="KW-1133">Transmembrane helix</keyword>
<keyword evidence="11" id="KW-1185">Reference proteome</keyword>
<evidence type="ECO:0000313" key="10">
    <source>
        <dbReference type="Proteomes" id="UP001177258"/>
    </source>
</evidence>
<keyword evidence="1 7" id="KW-1003">Cell membrane</keyword>
<dbReference type="Proteomes" id="UP001240777">
    <property type="component" value="Unassembled WGS sequence"/>
</dbReference>
<keyword evidence="6 7" id="KW-0961">Cell wall biogenesis/degradation</keyword>
<reference evidence="9 11" key="1">
    <citation type="submission" date="2023-07" db="EMBL/GenBank/DDBJ databases">
        <title>Unpublished Manusciprt.</title>
        <authorList>
            <person name="Aydin F."/>
            <person name="Tarhane S."/>
            <person name="Saticioglu I.B."/>
            <person name="Karakaya E."/>
            <person name="Abay S."/>
            <person name="Guran O."/>
            <person name="Bozkurt E."/>
            <person name="Uzum N."/>
            <person name="Olgun K."/>
            <person name="Jablonski D."/>
        </authorList>
    </citation>
    <scope>NUCLEOTIDE SEQUENCE</scope>
    <source>
        <strain evidence="11">faydin-H75</strain>
        <strain evidence="9">Faydin-H76</strain>
    </source>
</reference>
<dbReference type="GO" id="GO:0009252">
    <property type="term" value="P:peptidoglycan biosynthetic process"/>
    <property type="evidence" value="ECO:0007669"/>
    <property type="project" value="UniProtKB-UniRule"/>
</dbReference>
<gene>
    <name evidence="7 9" type="primary">mltG</name>
    <name evidence="8" type="ORF">Q5I04_01600</name>
    <name evidence="9" type="ORF">Q5I06_01600</name>
</gene>
<dbReference type="EMBL" id="JAUPEV010000002">
    <property type="protein sequence ID" value="MDO7252613.1"/>
    <property type="molecule type" value="Genomic_DNA"/>
</dbReference>
<evidence type="ECO:0000256" key="7">
    <source>
        <dbReference type="HAMAP-Rule" id="MF_02065"/>
    </source>
</evidence>
<organism evidence="9 10">
    <name type="scientific">Helicobacter cappadocius</name>
    <dbReference type="NCBI Taxonomy" id="3063998"/>
    <lineage>
        <taxon>Bacteria</taxon>
        <taxon>Pseudomonadati</taxon>
        <taxon>Campylobacterota</taxon>
        <taxon>Epsilonproteobacteria</taxon>
        <taxon>Campylobacterales</taxon>
        <taxon>Helicobacteraceae</taxon>
        <taxon>Helicobacter</taxon>
    </lineage>
</organism>
<evidence type="ECO:0000313" key="9">
    <source>
        <dbReference type="EMBL" id="MDP2538480.1"/>
    </source>
</evidence>
<dbReference type="Proteomes" id="UP001177258">
    <property type="component" value="Unassembled WGS sequence"/>
</dbReference>
<dbReference type="AlphaFoldDB" id="A0AA90PTI7"/>
<evidence type="ECO:0000256" key="5">
    <source>
        <dbReference type="ARBA" id="ARBA00023239"/>
    </source>
</evidence>
<comment type="caution">
    <text evidence="9">The sequence shown here is derived from an EMBL/GenBank/DDBJ whole genome shotgun (WGS) entry which is preliminary data.</text>
</comment>
<evidence type="ECO:0000256" key="1">
    <source>
        <dbReference type="ARBA" id="ARBA00022475"/>
    </source>
</evidence>
<keyword evidence="5 7" id="KW-0456">Lyase</keyword>